<dbReference type="Pfam" id="PF11766">
    <property type="entry name" value="Candida_ALS_N"/>
    <property type="match status" value="1"/>
</dbReference>
<dbReference type="InterPro" id="IPR033504">
    <property type="entry name" value="ALS"/>
</dbReference>
<proteinExistence type="predicted"/>
<evidence type="ECO:0000256" key="13">
    <source>
        <dbReference type="SAM" id="SignalP"/>
    </source>
</evidence>
<dbReference type="PANTHER" id="PTHR33793">
    <property type="entry name" value="ALPHA-AGGLUTININ"/>
    <property type="match status" value="1"/>
</dbReference>
<keyword evidence="10" id="KW-1015">Disulfide bond</keyword>
<dbReference type="InterPro" id="IPR024672">
    <property type="entry name" value="Agglutinin-like_N"/>
</dbReference>
<evidence type="ECO:0000256" key="6">
    <source>
        <dbReference type="ARBA" id="ARBA00022729"/>
    </source>
</evidence>
<evidence type="ECO:0000256" key="1">
    <source>
        <dbReference type="ARBA" id="ARBA00004191"/>
    </source>
</evidence>
<dbReference type="InterPro" id="IPR011252">
    <property type="entry name" value="Fibrogen-bd_dom1"/>
</dbReference>
<evidence type="ECO:0000313" key="15">
    <source>
        <dbReference type="EMBL" id="QQV74272.1"/>
    </source>
</evidence>
<evidence type="ECO:0000256" key="7">
    <source>
        <dbReference type="ARBA" id="ARBA00022737"/>
    </source>
</evidence>
<evidence type="ECO:0000256" key="12">
    <source>
        <dbReference type="ARBA" id="ARBA00023288"/>
    </source>
</evidence>
<evidence type="ECO:0000256" key="9">
    <source>
        <dbReference type="ARBA" id="ARBA00023136"/>
    </source>
</evidence>
<dbReference type="SMART" id="SM01056">
    <property type="entry name" value="Candida_ALS_N"/>
    <property type="match status" value="1"/>
</dbReference>
<dbReference type="SUPFAM" id="SSF49401">
    <property type="entry name" value="Bacterial adhesins"/>
    <property type="match status" value="1"/>
</dbReference>
<keyword evidence="4" id="KW-0964">Secreted</keyword>
<evidence type="ECO:0000256" key="10">
    <source>
        <dbReference type="ARBA" id="ARBA00023157"/>
    </source>
</evidence>
<organism evidence="15">
    <name type="scientific">Spathaspora passalidarum</name>
    <dbReference type="NCBI Taxonomy" id="340170"/>
    <lineage>
        <taxon>Eukaryota</taxon>
        <taxon>Fungi</taxon>
        <taxon>Dikarya</taxon>
        <taxon>Ascomycota</taxon>
        <taxon>Saccharomycotina</taxon>
        <taxon>Pichiomycetes</taxon>
        <taxon>Debaryomycetaceae</taxon>
        <taxon>Spathaspora</taxon>
    </lineage>
</organism>
<dbReference type="InterPro" id="IPR008966">
    <property type="entry name" value="Adhesion_dom_sf"/>
</dbReference>
<comment type="subcellular location">
    <subcellularLocation>
        <location evidence="2">Membrane</location>
        <topology evidence="2">Lipid-anchor</topology>
        <topology evidence="2">GPI-anchor</topology>
    </subcellularLocation>
    <subcellularLocation>
        <location evidence="1">Secreted</location>
        <location evidence="1">Cell wall</location>
    </subcellularLocation>
</comment>
<dbReference type="GO" id="GO:0007155">
    <property type="term" value="P:cell adhesion"/>
    <property type="evidence" value="ECO:0007669"/>
    <property type="project" value="UniProtKB-KW"/>
</dbReference>
<evidence type="ECO:0000256" key="8">
    <source>
        <dbReference type="ARBA" id="ARBA00022889"/>
    </source>
</evidence>
<sequence length="335" mass="37669">MLSVLLSVISLVSLATSCELFTSLDQVYYVKQDPNDLPKPYKPHWFAALSWAIKGTEIFPNNHFYLTLPCVYKFNTDKDYVPLIGTDNVEYGQCFYNPGELSVSYSKLDCVISNNVVKTTNVKGQIHIPLTFNAGGSHHTLDKDCAEKYDAGSNVIAFSGGKAFKYTVNFAPGLPYNPDNGVFHIRYHPKANRLQPYLVAGNCPKGYSKGYMGFEMKTTTARLDCGHWEAKRAESKKFNSWMFAESDQHLSKSVTCSNNILSVYYKDVDKGDLPYLDAIIVPTDGFPVKMVYYNRYTCKGESIEHIHDGYYEWDKDSEYPTAVTTAHTTATAIAQ</sequence>
<accession>A0A7U0IYN3</accession>
<dbReference type="Gene3D" id="2.60.40.1280">
    <property type="match status" value="1"/>
</dbReference>
<reference evidence="15" key="1">
    <citation type="submission" date="2019-12" db="EMBL/GenBank/DDBJ databases">
        <authorList>
            <person name="Hoyer L.L."/>
            <person name="Oh S.-H."/>
        </authorList>
    </citation>
    <scope>NUCLEOTIDE SEQUENCE</scope>
    <source>
        <strain evidence="15">NRRL Y-27907</strain>
    </source>
</reference>
<evidence type="ECO:0000256" key="5">
    <source>
        <dbReference type="ARBA" id="ARBA00022622"/>
    </source>
</evidence>
<keyword evidence="8" id="KW-0130">Cell adhesion</keyword>
<name>A0A7U0IYN3_9ASCO</name>
<evidence type="ECO:0000256" key="4">
    <source>
        <dbReference type="ARBA" id="ARBA00022525"/>
    </source>
</evidence>
<dbReference type="InterPro" id="IPR043063">
    <property type="entry name" value="Agglutinin-like_N_N2"/>
</dbReference>
<keyword evidence="11" id="KW-0325">Glycoprotein</keyword>
<dbReference type="Gene3D" id="2.60.40.2430">
    <property type="entry name" value="Agglutinin-like protein, N-terminal domain, N2 subdomain"/>
    <property type="match status" value="1"/>
</dbReference>
<evidence type="ECO:0000256" key="11">
    <source>
        <dbReference type="ARBA" id="ARBA00023180"/>
    </source>
</evidence>
<feature type="domain" description="Agglutinin-like protein N-terminal" evidence="14">
    <location>
        <begin position="50"/>
        <end position="298"/>
    </location>
</feature>
<dbReference type="EMBL" id="MN893374">
    <property type="protein sequence ID" value="QQV74272.1"/>
    <property type="molecule type" value="Genomic_DNA"/>
</dbReference>
<keyword evidence="12" id="KW-0449">Lipoprotein</keyword>
<feature type="chain" id="PRO_5030504849" evidence="13">
    <location>
        <begin position="18"/>
        <end position="335"/>
    </location>
</feature>
<evidence type="ECO:0000256" key="3">
    <source>
        <dbReference type="ARBA" id="ARBA00022512"/>
    </source>
</evidence>
<gene>
    <name evidence="15" type="ORF">ALS50349</name>
</gene>
<feature type="signal peptide" evidence="13">
    <location>
        <begin position="1"/>
        <end position="17"/>
    </location>
</feature>
<keyword evidence="5" id="KW-0336">GPI-anchor</keyword>
<dbReference type="AlphaFoldDB" id="A0A7U0IYN3"/>
<evidence type="ECO:0000259" key="14">
    <source>
        <dbReference type="SMART" id="SM01056"/>
    </source>
</evidence>
<protein>
    <submittedName>
        <fullName evidence="15">Agglutinin-like protein</fullName>
    </submittedName>
</protein>
<dbReference type="PANTHER" id="PTHR33793:SF2">
    <property type="entry name" value="AGGLUTININ-LIKE PROTEIN 6"/>
    <property type="match status" value="1"/>
</dbReference>
<keyword evidence="3" id="KW-0134">Cell wall</keyword>
<dbReference type="GO" id="GO:0098552">
    <property type="term" value="C:side of membrane"/>
    <property type="evidence" value="ECO:0007669"/>
    <property type="project" value="UniProtKB-KW"/>
</dbReference>
<evidence type="ECO:0000256" key="2">
    <source>
        <dbReference type="ARBA" id="ARBA00004589"/>
    </source>
</evidence>
<keyword evidence="9" id="KW-0472">Membrane</keyword>
<keyword evidence="6 13" id="KW-0732">Signal</keyword>
<keyword evidence="7" id="KW-0677">Repeat</keyword>